<proteinExistence type="predicted"/>
<dbReference type="Gene3D" id="1.20.1440.60">
    <property type="entry name" value="23S rRNA-intervening sequence"/>
    <property type="match status" value="1"/>
</dbReference>
<gene>
    <name evidence="2" type="ORF">A2704_01240</name>
</gene>
<sequence>MWHGYRNDFPKSSRYTLGDKIDSTFIHILECLFIASYQSKTEKLPMIRVAVRKTDVLKFFLRVAWELRALDNRKYALLSEKTDELGRMIGGWKKGLESKTPAR</sequence>
<feature type="domain" description="bAvd-like" evidence="1">
    <location>
        <begin position="7"/>
        <end position="94"/>
    </location>
</feature>
<dbReference type="Pfam" id="PF22296">
    <property type="entry name" value="bAvd"/>
    <property type="match status" value="1"/>
</dbReference>
<evidence type="ECO:0000313" key="2">
    <source>
        <dbReference type="EMBL" id="OGG52119.1"/>
    </source>
</evidence>
<dbReference type="CDD" id="cd16376">
    <property type="entry name" value="Avd_like"/>
    <property type="match status" value="1"/>
</dbReference>
<dbReference type="EMBL" id="MFKW01000002">
    <property type="protein sequence ID" value="OGG52119.1"/>
    <property type="molecule type" value="Genomic_DNA"/>
</dbReference>
<dbReference type="InterPro" id="IPR036583">
    <property type="entry name" value="23S_rRNA_IVS_sf"/>
</dbReference>
<protein>
    <recommendedName>
        <fullName evidence="1">bAvd-like domain-containing protein</fullName>
    </recommendedName>
</protein>
<organism evidence="2 3">
    <name type="scientific">Candidatus Kaiserbacteria bacterium RIFCSPHIGHO2_01_FULL_54_36b</name>
    <dbReference type="NCBI Taxonomy" id="1798483"/>
    <lineage>
        <taxon>Bacteria</taxon>
        <taxon>Candidatus Kaiseribacteriota</taxon>
    </lineage>
</organism>
<evidence type="ECO:0000313" key="3">
    <source>
        <dbReference type="Proteomes" id="UP000176445"/>
    </source>
</evidence>
<comment type="caution">
    <text evidence="2">The sequence shown here is derived from an EMBL/GenBank/DDBJ whole genome shotgun (WGS) entry which is preliminary data.</text>
</comment>
<dbReference type="AlphaFoldDB" id="A0A1F6CSF8"/>
<accession>A0A1F6CSF8</accession>
<name>A0A1F6CSF8_9BACT</name>
<evidence type="ECO:0000259" key="1">
    <source>
        <dbReference type="Pfam" id="PF22296"/>
    </source>
</evidence>
<dbReference type="SUPFAM" id="SSF158446">
    <property type="entry name" value="IVS-encoded protein-like"/>
    <property type="match status" value="1"/>
</dbReference>
<dbReference type="InterPro" id="IPR055360">
    <property type="entry name" value="bAvd"/>
</dbReference>
<reference evidence="2 3" key="1">
    <citation type="journal article" date="2016" name="Nat. Commun.">
        <title>Thousands of microbial genomes shed light on interconnected biogeochemical processes in an aquifer system.</title>
        <authorList>
            <person name="Anantharaman K."/>
            <person name="Brown C.T."/>
            <person name="Hug L.A."/>
            <person name="Sharon I."/>
            <person name="Castelle C.J."/>
            <person name="Probst A.J."/>
            <person name="Thomas B.C."/>
            <person name="Singh A."/>
            <person name="Wilkins M.J."/>
            <person name="Karaoz U."/>
            <person name="Brodie E.L."/>
            <person name="Williams K.H."/>
            <person name="Hubbard S.S."/>
            <person name="Banfield J.F."/>
        </authorList>
    </citation>
    <scope>NUCLEOTIDE SEQUENCE [LARGE SCALE GENOMIC DNA]</scope>
</reference>
<dbReference type="Proteomes" id="UP000176445">
    <property type="component" value="Unassembled WGS sequence"/>
</dbReference>